<evidence type="ECO:0000259" key="1">
    <source>
        <dbReference type="Pfam" id="PF17921"/>
    </source>
</evidence>
<reference evidence="3" key="1">
    <citation type="submission" date="2017-01" db="EMBL/GenBank/DDBJ databases">
        <authorList>
            <person name="Wang Y."/>
            <person name="White M."/>
            <person name="Kvist S."/>
            <person name="Moncalvo J.-M."/>
        </authorList>
    </citation>
    <scope>NUCLEOTIDE SEQUENCE [LARGE SCALE GENOMIC DNA]</scope>
    <source>
        <strain evidence="3">COL-18-3</strain>
    </source>
</reference>
<organism evidence="2 3">
    <name type="scientific">Zancudomyces culisetae</name>
    <name type="common">Gut fungus</name>
    <name type="synonym">Smittium culisetae</name>
    <dbReference type="NCBI Taxonomy" id="1213189"/>
    <lineage>
        <taxon>Eukaryota</taxon>
        <taxon>Fungi</taxon>
        <taxon>Fungi incertae sedis</taxon>
        <taxon>Zoopagomycota</taxon>
        <taxon>Kickxellomycotina</taxon>
        <taxon>Harpellomycetes</taxon>
        <taxon>Harpellales</taxon>
        <taxon>Legeriomycetaceae</taxon>
        <taxon>Zancudomyces</taxon>
    </lineage>
</organism>
<dbReference type="InterPro" id="IPR050951">
    <property type="entry name" value="Retrovirus_Pol_polyprotein"/>
</dbReference>
<dbReference type="Pfam" id="PF17921">
    <property type="entry name" value="Integrase_H2C2"/>
    <property type="match status" value="1"/>
</dbReference>
<dbReference type="PANTHER" id="PTHR37984">
    <property type="entry name" value="PROTEIN CBG26694"/>
    <property type="match status" value="1"/>
</dbReference>
<feature type="domain" description="Integrase zinc-binding" evidence="1">
    <location>
        <begin position="225"/>
        <end position="275"/>
    </location>
</feature>
<evidence type="ECO:0000313" key="2">
    <source>
        <dbReference type="EMBL" id="OMH78375.1"/>
    </source>
</evidence>
<protein>
    <recommendedName>
        <fullName evidence="1">Integrase zinc-binding domain-containing protein</fullName>
    </recommendedName>
</protein>
<dbReference type="EMBL" id="LSSK01001952">
    <property type="protein sequence ID" value="OMH78375.1"/>
    <property type="molecule type" value="Genomic_DNA"/>
</dbReference>
<comment type="caution">
    <text evidence="2">The sequence shown here is derived from an EMBL/GenBank/DDBJ whole genome shotgun (WGS) entry which is preliminary data.</text>
</comment>
<dbReference type="Proteomes" id="UP000188320">
    <property type="component" value="Unassembled WGS sequence"/>
</dbReference>
<dbReference type="PANTHER" id="PTHR37984:SF5">
    <property type="entry name" value="PROTEIN NYNRIN-LIKE"/>
    <property type="match status" value="1"/>
</dbReference>
<dbReference type="AlphaFoldDB" id="A0A1R1PBM1"/>
<dbReference type="InterPro" id="IPR041588">
    <property type="entry name" value="Integrase_H2C2"/>
</dbReference>
<dbReference type="Gene3D" id="1.10.340.70">
    <property type="match status" value="1"/>
</dbReference>
<gene>
    <name evidence="2" type="ORF">AX774_g8239</name>
</gene>
<proteinExistence type="predicted"/>
<accession>A0A1R1PBM1</accession>
<evidence type="ECO:0000313" key="3">
    <source>
        <dbReference type="Proteomes" id="UP000188320"/>
    </source>
</evidence>
<keyword evidence="3" id="KW-1185">Reference proteome</keyword>
<dbReference type="OrthoDB" id="5592268at2759"/>
<name>A0A1R1PBM1_ZANCU</name>
<sequence length="297" mass="35034">MNHKATVNMRDLSLILKTKNNEEIRVPIRTSKFSEIEDEVEVMAILKNELPVNTTEEGKDRQIEQLLLEFKDILAEGIEELTSTNIVEHEIDTLDHPDIKTLVRIFDSKEATGRLARWSLILKEYDFEITHKKGTYNQADYISRATTYDSDKKEEFENSKALFVMDFARYRAIVSYLSDKVYPTDTNEQDRNKLRNQATKYNMEDGVLKKKDANYGIRDILHENNVEEKIREIHDEEHWGIINTWNRVKLKYTGKGIFEYVKKVVNYCPICQRHSGSTRRRNRLHPIIANAPFKYWE</sequence>